<dbReference type="PaxDb" id="4097-A0A1S3XGM8"/>
<dbReference type="AlphaFoldDB" id="A0A1S3XGM8"/>
<feature type="region of interest" description="Disordered" evidence="1">
    <location>
        <begin position="254"/>
        <end position="281"/>
    </location>
</feature>
<name>A0A1S3XGM8_TOBAC</name>
<protein>
    <submittedName>
        <fullName evidence="2">Uncharacterized protein</fullName>
    </submittedName>
</protein>
<dbReference type="RefSeq" id="XP_016439115.1">
    <property type="nucleotide sequence ID" value="XM_016583629.1"/>
</dbReference>
<dbReference type="OrthoDB" id="1303689at2759"/>
<dbReference type="KEGG" id="nta:107765039"/>
<reference evidence="2" key="1">
    <citation type="submission" date="2025-08" db="UniProtKB">
        <authorList>
            <consortium name="RefSeq"/>
        </authorList>
    </citation>
    <scope>IDENTIFICATION</scope>
</reference>
<feature type="compositionally biased region" description="Basic and acidic residues" evidence="1">
    <location>
        <begin position="254"/>
        <end position="271"/>
    </location>
</feature>
<sequence length="308" mass="34074">MASVVADLTWLLGMLKEIGLKFELLVTIYSDNKAAIQTATNPVFHERIKHIEIDCHFIREKIQQGLVRTEYINTNEQPTDILTKGLNKVQHLHLRSKLGLLNIFTPPSLRGSIEYNDKNGKENNFPPFLKKMEKTSKTVPQKETPSTSRPTTETDETVSRAAVDEPVPEPPLKMFIPGGCSVNINFNVEKPSSVQGRCDEPLLGSQTLSLDSRSGLRVSYHRCPIPSTHGASSQRAVGRLGPTGATKLEIREADLPQAREVDEGTRAEASRDAGSSSKEAFSVIDITESPSFIESMYNEAQMVIECPN</sequence>
<feature type="region of interest" description="Disordered" evidence="1">
    <location>
        <begin position="114"/>
        <end position="170"/>
    </location>
</feature>
<organism evidence="2">
    <name type="scientific">Nicotiana tabacum</name>
    <name type="common">Common tobacco</name>
    <dbReference type="NCBI Taxonomy" id="4097"/>
    <lineage>
        <taxon>Eukaryota</taxon>
        <taxon>Viridiplantae</taxon>
        <taxon>Streptophyta</taxon>
        <taxon>Embryophyta</taxon>
        <taxon>Tracheophyta</taxon>
        <taxon>Spermatophyta</taxon>
        <taxon>Magnoliopsida</taxon>
        <taxon>eudicotyledons</taxon>
        <taxon>Gunneridae</taxon>
        <taxon>Pentapetalae</taxon>
        <taxon>asterids</taxon>
        <taxon>lamiids</taxon>
        <taxon>Solanales</taxon>
        <taxon>Solanaceae</taxon>
        <taxon>Nicotianoideae</taxon>
        <taxon>Nicotianeae</taxon>
        <taxon>Nicotiana</taxon>
    </lineage>
</organism>
<dbReference type="STRING" id="4097.A0A1S3XGM8"/>
<accession>A0A1S3XGM8</accession>
<dbReference type="CDD" id="cd09272">
    <property type="entry name" value="RNase_HI_RT_Ty1"/>
    <property type="match status" value="1"/>
</dbReference>
<dbReference type="PANTHER" id="PTHR11439">
    <property type="entry name" value="GAG-POL-RELATED RETROTRANSPOSON"/>
    <property type="match status" value="1"/>
</dbReference>
<evidence type="ECO:0000256" key="1">
    <source>
        <dbReference type="SAM" id="MobiDB-lite"/>
    </source>
</evidence>
<dbReference type="PANTHER" id="PTHR11439:SF452">
    <property type="entry name" value="REVERSE TRANSCRIPTASE TY1_COPIA-TYPE DOMAIN-CONTAINING PROTEIN"/>
    <property type="match status" value="1"/>
</dbReference>
<evidence type="ECO:0000313" key="2">
    <source>
        <dbReference type="RefSeq" id="XP_016439115.1"/>
    </source>
</evidence>
<gene>
    <name evidence="2" type="primary">LOC107765039</name>
</gene>
<proteinExistence type="predicted"/>